<protein>
    <submittedName>
        <fullName evidence="1">Methyltransferase domain-containing protein</fullName>
    </submittedName>
</protein>
<evidence type="ECO:0000313" key="2">
    <source>
        <dbReference type="Proteomes" id="UP000442714"/>
    </source>
</evidence>
<keyword evidence="1" id="KW-0489">Methyltransferase</keyword>
<reference evidence="1 2" key="1">
    <citation type="submission" date="2019-12" db="EMBL/GenBank/DDBJ databases">
        <title>Genomic-based taxomic classification of the family Erythrobacteraceae.</title>
        <authorList>
            <person name="Xu L."/>
        </authorList>
    </citation>
    <scope>NUCLEOTIDE SEQUENCE [LARGE SCALE GENOMIC DNA]</scope>
    <source>
        <strain evidence="1 2">KCTC 52763</strain>
    </source>
</reference>
<dbReference type="AlphaFoldDB" id="A0A844ZPK6"/>
<name>A0A844ZPK6_9SPHN</name>
<keyword evidence="2" id="KW-1185">Reference proteome</keyword>
<dbReference type="GO" id="GO:0008168">
    <property type="term" value="F:methyltransferase activity"/>
    <property type="evidence" value="ECO:0007669"/>
    <property type="project" value="UniProtKB-KW"/>
</dbReference>
<dbReference type="EMBL" id="WTYX01000001">
    <property type="protein sequence ID" value="MXO89678.1"/>
    <property type="molecule type" value="Genomic_DNA"/>
</dbReference>
<dbReference type="Pfam" id="PF13489">
    <property type="entry name" value="Methyltransf_23"/>
    <property type="match status" value="1"/>
</dbReference>
<proteinExistence type="predicted"/>
<dbReference type="OrthoDB" id="7583028at2"/>
<gene>
    <name evidence="1" type="ORF">GRI41_02470</name>
</gene>
<sequence length="200" mass="22754">MSAPSHHNKTGNPERPSNFYDRKFLAVDHRSAHYTQSPYFPMWAVIADRISREGFENILDIGCGPGQFAAMLFDQGVPSYTGLDFSLVATVKGQKACPDYSFICADIRADNSLEDGNYDCVVMLEFLEHVEDEIDVLRRIKPGATLLGSVPNFPAFSHVRHFKNCDEVTERYAKLFQSFTVREMMWKDYGSKFFVIQAVM</sequence>
<dbReference type="SUPFAM" id="SSF53335">
    <property type="entry name" value="S-adenosyl-L-methionine-dependent methyltransferases"/>
    <property type="match status" value="1"/>
</dbReference>
<dbReference type="CDD" id="cd02440">
    <property type="entry name" value="AdoMet_MTases"/>
    <property type="match status" value="1"/>
</dbReference>
<comment type="caution">
    <text evidence="1">The sequence shown here is derived from an EMBL/GenBank/DDBJ whole genome shotgun (WGS) entry which is preliminary data.</text>
</comment>
<keyword evidence="1" id="KW-0808">Transferase</keyword>
<evidence type="ECO:0000313" key="1">
    <source>
        <dbReference type="EMBL" id="MXO89678.1"/>
    </source>
</evidence>
<organism evidence="1 2">
    <name type="scientific">Pontixanthobacter aquaemixtae</name>
    <dbReference type="NCBI Taxonomy" id="1958940"/>
    <lineage>
        <taxon>Bacteria</taxon>
        <taxon>Pseudomonadati</taxon>
        <taxon>Pseudomonadota</taxon>
        <taxon>Alphaproteobacteria</taxon>
        <taxon>Sphingomonadales</taxon>
        <taxon>Erythrobacteraceae</taxon>
        <taxon>Pontixanthobacter</taxon>
    </lineage>
</organism>
<dbReference type="InterPro" id="IPR029063">
    <property type="entry name" value="SAM-dependent_MTases_sf"/>
</dbReference>
<dbReference type="GO" id="GO:0032259">
    <property type="term" value="P:methylation"/>
    <property type="evidence" value="ECO:0007669"/>
    <property type="project" value="UniProtKB-KW"/>
</dbReference>
<dbReference type="Proteomes" id="UP000442714">
    <property type="component" value="Unassembled WGS sequence"/>
</dbReference>
<dbReference type="PANTHER" id="PTHR43861">
    <property type="entry name" value="TRANS-ACONITATE 2-METHYLTRANSFERASE-RELATED"/>
    <property type="match status" value="1"/>
</dbReference>
<dbReference type="Gene3D" id="3.40.50.150">
    <property type="entry name" value="Vaccinia Virus protein VP39"/>
    <property type="match status" value="1"/>
</dbReference>
<dbReference type="RefSeq" id="WP_160603110.1">
    <property type="nucleotide sequence ID" value="NZ_WTYX01000001.1"/>
</dbReference>
<accession>A0A844ZPK6</accession>